<keyword evidence="2" id="KW-1015">Disulfide bond</keyword>
<evidence type="ECO:0000256" key="1">
    <source>
        <dbReference type="ARBA" id="ARBA00022737"/>
    </source>
</evidence>
<reference evidence="6" key="1">
    <citation type="journal article" date="2015" name="PLoS ONE">
        <title>Comprehensive Evaluation of Toxoplasma gondii VEG and Neospora caninum LIV Genomes with Tachyzoite Stage Transcriptome and Proteome Defines Novel Transcript Features.</title>
        <authorList>
            <person name="Ramaprasad A."/>
            <person name="Mourier T."/>
            <person name="Naeem R."/>
            <person name="Malas T.B."/>
            <person name="Moussa E."/>
            <person name="Panigrahi A."/>
            <person name="Vermont S.J."/>
            <person name="Otto T.D."/>
            <person name="Wastling J."/>
            <person name="Pain A."/>
        </authorList>
    </citation>
    <scope>NUCLEOTIDE SEQUENCE</scope>
    <source>
        <strain evidence="6">VEG</strain>
    </source>
</reference>
<dbReference type="InterPro" id="IPR003609">
    <property type="entry name" value="Pan_app"/>
</dbReference>
<feature type="compositionally biased region" description="Polar residues" evidence="3">
    <location>
        <begin position="819"/>
        <end position="828"/>
    </location>
</feature>
<feature type="compositionally biased region" description="Polar residues" evidence="3">
    <location>
        <begin position="1179"/>
        <end position="1195"/>
    </location>
</feature>
<evidence type="ECO:0000256" key="4">
    <source>
        <dbReference type="SAM" id="Phobius"/>
    </source>
</evidence>
<feature type="compositionally biased region" description="Basic and acidic residues" evidence="3">
    <location>
        <begin position="1160"/>
        <end position="1178"/>
    </location>
</feature>
<feature type="region of interest" description="Disordered" evidence="3">
    <location>
        <begin position="819"/>
        <end position="859"/>
    </location>
</feature>
<dbReference type="InterPro" id="IPR000177">
    <property type="entry name" value="Apple"/>
</dbReference>
<dbReference type="SMART" id="SM00223">
    <property type="entry name" value="APPLE"/>
    <property type="match status" value="5"/>
</dbReference>
<feature type="region of interest" description="Disordered" evidence="3">
    <location>
        <begin position="58"/>
        <end position="99"/>
    </location>
</feature>
<keyword evidence="4" id="KW-1133">Transmembrane helix</keyword>
<keyword evidence="1" id="KW-0677">Repeat</keyword>
<gene>
    <name evidence="6" type="ORF">BN1205_053500</name>
</gene>
<dbReference type="GO" id="GO:0005576">
    <property type="term" value="C:extracellular region"/>
    <property type="evidence" value="ECO:0007669"/>
    <property type="project" value="InterPro"/>
</dbReference>
<dbReference type="GO" id="GO:0006508">
    <property type="term" value="P:proteolysis"/>
    <property type="evidence" value="ECO:0007669"/>
    <property type="project" value="InterPro"/>
</dbReference>
<organism evidence="6">
    <name type="scientific">Toxoplasma gondii (strain ATCC 50861 / VEG)</name>
    <dbReference type="NCBI Taxonomy" id="432359"/>
    <lineage>
        <taxon>Eukaryota</taxon>
        <taxon>Sar</taxon>
        <taxon>Alveolata</taxon>
        <taxon>Apicomplexa</taxon>
        <taxon>Conoidasida</taxon>
        <taxon>Coccidia</taxon>
        <taxon>Eucoccidiorida</taxon>
        <taxon>Eimeriorina</taxon>
        <taxon>Sarcocystidae</taxon>
        <taxon>Toxoplasma</taxon>
    </lineage>
</organism>
<feature type="region of interest" description="Disordered" evidence="3">
    <location>
        <begin position="1160"/>
        <end position="1195"/>
    </location>
</feature>
<keyword evidence="4" id="KW-0812">Transmembrane</keyword>
<feature type="compositionally biased region" description="Basic and acidic residues" evidence="3">
    <location>
        <begin position="1069"/>
        <end position="1079"/>
    </location>
</feature>
<keyword evidence="4" id="KW-0472">Membrane</keyword>
<protein>
    <submittedName>
        <fullName evidence="6">PAN domain containing protein</fullName>
    </submittedName>
</protein>
<dbReference type="Pfam" id="PF00024">
    <property type="entry name" value="PAN_1"/>
    <property type="match status" value="2"/>
</dbReference>
<feature type="compositionally biased region" description="Basic and acidic residues" evidence="3">
    <location>
        <begin position="1086"/>
        <end position="1106"/>
    </location>
</feature>
<evidence type="ECO:0000256" key="2">
    <source>
        <dbReference type="ARBA" id="ARBA00023157"/>
    </source>
</evidence>
<feature type="domain" description="Apple" evidence="5">
    <location>
        <begin position="724"/>
        <end position="799"/>
    </location>
</feature>
<evidence type="ECO:0000313" key="6">
    <source>
        <dbReference type="EMBL" id="CEL71987.1"/>
    </source>
</evidence>
<feature type="transmembrane region" description="Helical" evidence="4">
    <location>
        <begin position="26"/>
        <end position="47"/>
    </location>
</feature>
<feature type="domain" description="Apple" evidence="5">
    <location>
        <begin position="614"/>
        <end position="698"/>
    </location>
</feature>
<feature type="region of interest" description="Disordered" evidence="3">
    <location>
        <begin position="1067"/>
        <end position="1120"/>
    </location>
</feature>
<dbReference type="SUPFAM" id="SSF57414">
    <property type="entry name" value="Hairpin loop containing domain-like"/>
    <property type="match status" value="4"/>
</dbReference>
<evidence type="ECO:0000256" key="3">
    <source>
        <dbReference type="SAM" id="MobiDB-lite"/>
    </source>
</evidence>
<dbReference type="CDD" id="cd01100">
    <property type="entry name" value="APPLE_Factor_XI_like"/>
    <property type="match status" value="1"/>
</dbReference>
<dbReference type="EMBL" id="LN714491">
    <property type="protein sequence ID" value="CEL71987.1"/>
    <property type="molecule type" value="Genomic_DNA"/>
</dbReference>
<feature type="compositionally biased region" description="Basic and acidic residues" evidence="3">
    <location>
        <begin position="72"/>
        <end position="81"/>
    </location>
</feature>
<feature type="compositionally biased region" description="Low complexity" evidence="3">
    <location>
        <begin position="82"/>
        <end position="92"/>
    </location>
</feature>
<feature type="domain" description="Apple" evidence="5">
    <location>
        <begin position="866"/>
        <end position="942"/>
    </location>
</feature>
<proteinExistence type="predicted"/>
<dbReference type="PROSITE" id="PS50948">
    <property type="entry name" value="PAN"/>
    <property type="match status" value="3"/>
</dbReference>
<sequence>MAPSTPEHVPYWIVLHPTKHTRRREIGHWAVVSAFIVLVATLTFPSLCDKVIRYDSSTSADGGHIHRSTSSQEKRYREEYTSHTSSRSSSDSSDPEPTARELAQQLLQELDSRDVVLTTGQIFKALPSILPQVDALGLDAAEFEDEIKGLLAGRAGLSQKIAEHSGGLSAQRKVTRVSRRDMDDTGRYVKENKAWLATDSKQASHGLKLDEEKRFPLHDRHYLESIPTPEMHGFGTPTGIPLSKEGEVITQENADALPEEVDGLAAEIARRGEEGEELDGQQLFQMWKKANRRQRTVNKDFDLVVGGDELLRVHATTYKRSGPAPSTGTDVTVVPLVAASFDAVGESALVLIQAFNGDTGELRRMFAEAVIDSIPGRQKYLWNVSESDVRLFSIQDNDISVYLNTTSIAHRPEPTSTPLAFTTGCNFTRTLSEQPQNTTFSTPCVRIQWDLLDSIGRGEIGTTELVEAVNADLMSKTKSHIMGTQSEFGRRAGAVLGNVLSVARSAYSISGAPVKDQQRGPNAGECFKRGVDFFGFDVKKIETGEIRTPGECAEHCKFFDGCFYWTFNPARRWCYLKNAYAPEGLYSDATATKDLISGLKNCDMLPDPYPSEPCYLVGMDILTTNTGYSRVVTSSSSALQCHAECTMDPSCFYWTFNSYQRACFLKGRDLVDVTSEPQAGNQRRTSTTDGLISGAKRCKTSQAINSHARRLMEVDHSELSEDLCYQSGIEFNLSENHVVHEETDVYSPQQCDLLCAAEPGCTSWTYKFKTRRCFLLASDAHSTKRVAGESSEDPTGQEEVVVSALFGARHCVGAFSSQLGEPVQTSDRSPAAGPPGESKEETSLAEADQADSGERSHPVTEQLPACAKNGFMYEGHDLDIGSENPSTLPRAHDCWRKCFRTQLCFFWTYDKNAAKCSLKDVNAATASRFTRRKSLVSGPRFCPNLGTSNRPPMINRRLTLSGGDDAPSLLPSLKFASPFFWPGGAIAELLGTFSMNETGGGRAIKGTLPLSNHRNGQGSARGNLLNGLPSGLIANSTENQTKESGVSSLLSSWLPFSGFRMGTGGGFLARDENTREKKMAGKSPKAIREDVSDQDNSVKHTTEQRASRKTAPEPTSSLLPSIEKQLSSVSVDAEEQNKHILRMGSDGFENDADAINESTRTKYEDHSTRAQEGTRIETRVSQTDAQPPNTVKGNVHPHTNANITHDAEANIAITRHTSASGQRFPCEREGVALTGGDFFAAGDPGAATGTAQGVVMQSPQQCAAYCAASMGCSFWTMDRESGLCYLKTPAALSSYRRDATTKNFVSGSVTAGSDCLL</sequence>
<accession>A0A0F7USH6</accession>
<dbReference type="Gene3D" id="3.50.4.10">
    <property type="entry name" value="Hepatocyte Growth Factor"/>
    <property type="match status" value="5"/>
</dbReference>
<evidence type="ECO:0000259" key="5">
    <source>
        <dbReference type="PROSITE" id="PS50948"/>
    </source>
</evidence>
<name>A0A0F7USH6_TOXGV</name>
<dbReference type="Pfam" id="PF14295">
    <property type="entry name" value="PAN_4"/>
    <property type="match status" value="3"/>
</dbReference>